<feature type="transmembrane region" description="Helical" evidence="1">
    <location>
        <begin position="179"/>
        <end position="198"/>
    </location>
</feature>
<feature type="transmembrane region" description="Helical" evidence="1">
    <location>
        <begin position="16"/>
        <end position="35"/>
    </location>
</feature>
<dbReference type="RefSeq" id="WP_378046503.1">
    <property type="nucleotide sequence ID" value="NZ_JBHSXE010000001.1"/>
</dbReference>
<dbReference type="InterPro" id="IPR026467">
    <property type="entry name" value="Ser/Gly_Cys_C_dom"/>
</dbReference>
<keyword evidence="3" id="KW-1185">Reference proteome</keyword>
<feature type="transmembrane region" description="Helical" evidence="1">
    <location>
        <begin position="153"/>
        <end position="173"/>
    </location>
</feature>
<dbReference type="EMBL" id="JBHSXS010000052">
    <property type="protein sequence ID" value="MFC6886349.1"/>
    <property type="molecule type" value="Genomic_DNA"/>
</dbReference>
<evidence type="ECO:0000313" key="2">
    <source>
        <dbReference type="EMBL" id="MFC6886349.1"/>
    </source>
</evidence>
<sequence>MPLAAAGDTWGVPGPLFLWGLYVPAAIVVYVLVVLTRRLCAPGRDPARDLHPYEVAYLLGEGRRAVAAALTLLRAEGAIEAYDKGKIRVTGSRRDPGTPLDDAVHRALASGGASSPGDVADSPQVKTALDELRQGLSREGLLLSPADHARRRLASLPFAAVWLVAVARLVAAVRGDKPMGFLIAALIVTSLFLLYLMVDPEGRTRAGDRVAAGFRERYAHLDPARQPAWTTYGGAATALGVAVFGATALASFDPAFAETSDIHGQLSPSGGGDIGGGCGSGCSGGGGGGCGGCGGCGG</sequence>
<reference evidence="3" key="1">
    <citation type="journal article" date="2019" name="Int. J. Syst. Evol. Microbiol.">
        <title>The Global Catalogue of Microorganisms (GCM) 10K type strain sequencing project: providing services to taxonomists for standard genome sequencing and annotation.</title>
        <authorList>
            <consortium name="The Broad Institute Genomics Platform"/>
            <consortium name="The Broad Institute Genome Sequencing Center for Infectious Disease"/>
            <person name="Wu L."/>
            <person name="Ma J."/>
        </authorList>
    </citation>
    <scope>NUCLEOTIDE SEQUENCE [LARGE SCALE GENOMIC DNA]</scope>
    <source>
        <strain evidence="3">JCM 3369</strain>
    </source>
</reference>
<dbReference type="Proteomes" id="UP001596380">
    <property type="component" value="Unassembled WGS sequence"/>
</dbReference>
<gene>
    <name evidence="2" type="ORF">ACFQKB_41780</name>
</gene>
<evidence type="ECO:0000256" key="1">
    <source>
        <dbReference type="SAM" id="Phobius"/>
    </source>
</evidence>
<organism evidence="2 3">
    <name type="scientific">Actinomadura yumaensis</name>
    <dbReference type="NCBI Taxonomy" id="111807"/>
    <lineage>
        <taxon>Bacteria</taxon>
        <taxon>Bacillati</taxon>
        <taxon>Actinomycetota</taxon>
        <taxon>Actinomycetes</taxon>
        <taxon>Streptosporangiales</taxon>
        <taxon>Thermomonosporaceae</taxon>
        <taxon>Actinomadura</taxon>
    </lineage>
</organism>
<keyword evidence="1" id="KW-0812">Transmembrane</keyword>
<comment type="caution">
    <text evidence="2">The sequence shown here is derived from an EMBL/GenBank/DDBJ whole genome shotgun (WGS) entry which is preliminary data.</text>
</comment>
<name>A0ABW2CX14_9ACTN</name>
<keyword evidence="1" id="KW-0472">Membrane</keyword>
<protein>
    <submittedName>
        <fullName evidence="2">TIGR04222 domain-containing membrane protein</fullName>
    </submittedName>
</protein>
<accession>A0ABW2CX14</accession>
<proteinExistence type="predicted"/>
<evidence type="ECO:0000313" key="3">
    <source>
        <dbReference type="Proteomes" id="UP001596380"/>
    </source>
</evidence>
<dbReference type="NCBIfam" id="TIGR04222">
    <property type="entry name" value="near_uncomplex"/>
    <property type="match status" value="1"/>
</dbReference>
<keyword evidence="1" id="KW-1133">Transmembrane helix</keyword>